<dbReference type="Proteomes" id="UP001497680">
    <property type="component" value="Unassembled WGS sequence"/>
</dbReference>
<gene>
    <name evidence="1" type="ORF">F4821DRAFT_249620</name>
</gene>
<dbReference type="EMBL" id="MU394400">
    <property type="protein sequence ID" value="KAI6081311.1"/>
    <property type="molecule type" value="Genomic_DNA"/>
</dbReference>
<protein>
    <submittedName>
        <fullName evidence="1">MFS general substrate transporter</fullName>
    </submittedName>
</protein>
<organism evidence="1 2">
    <name type="scientific">Hypoxylon rubiginosum</name>
    <dbReference type="NCBI Taxonomy" id="110542"/>
    <lineage>
        <taxon>Eukaryota</taxon>
        <taxon>Fungi</taxon>
        <taxon>Dikarya</taxon>
        <taxon>Ascomycota</taxon>
        <taxon>Pezizomycotina</taxon>
        <taxon>Sordariomycetes</taxon>
        <taxon>Xylariomycetidae</taxon>
        <taxon>Xylariales</taxon>
        <taxon>Hypoxylaceae</taxon>
        <taxon>Hypoxylon</taxon>
    </lineage>
</organism>
<sequence>MTRDATGDDEITVSERTPLVGAPEDAASAWKPGHSRSSTLASIASLRNIRITTAHKASTVLGVFYVIVFIASAAGAFLTIPMTRIYEDILCHEYFDKAPGEPIDEETCKADAIQSRLAYLFAVLESLNAGLSCLVALLWGIVADRIGRKPVLAISSFGYVVYVLLIMIVGWFSAVLPARLVWIASAAHLFGGQPAMLSAIYSILSDVVPESNRSISFMRIHVTSMVGNLISPALASAMMSSTGPWPVMLLTFILYIIAAVSIVLIPETLSHRSDPSGDPESRHATFKSRALQGLNQLKDSLSIVRIRSIALILCICIVSLPVILCTFQFMVQFISKRYHIPLAETGYVQSLYGISHIVVVLLIIPFISALIVRPSLPRWLRVSDEKRRDLVLVRWSYAAYVAGPLILAVSPSLPVFVVGLVVMSLGSGSASFIKSIATSHVDPEHRSRLFTLMALVEMASSIWAMPALAGLFSLGMRLGGEWIGLPYLGVSFTCLIMLVLALFVQTPAGDRGDEESTPEQDSGAEHT</sequence>
<comment type="caution">
    <text evidence="1">The sequence shown here is derived from an EMBL/GenBank/DDBJ whole genome shotgun (WGS) entry which is preliminary data.</text>
</comment>
<name>A0ACC0CLT6_9PEZI</name>
<evidence type="ECO:0000313" key="2">
    <source>
        <dbReference type="Proteomes" id="UP001497680"/>
    </source>
</evidence>
<proteinExistence type="predicted"/>
<accession>A0ACC0CLT6</accession>
<keyword evidence="2" id="KW-1185">Reference proteome</keyword>
<evidence type="ECO:0000313" key="1">
    <source>
        <dbReference type="EMBL" id="KAI6081311.1"/>
    </source>
</evidence>
<reference evidence="1 2" key="1">
    <citation type="journal article" date="2022" name="New Phytol.">
        <title>Ecological generalism drives hyperdiversity of secondary metabolite gene clusters in xylarialean endophytes.</title>
        <authorList>
            <person name="Franco M.E.E."/>
            <person name="Wisecaver J.H."/>
            <person name="Arnold A.E."/>
            <person name="Ju Y.M."/>
            <person name="Slot J.C."/>
            <person name="Ahrendt S."/>
            <person name="Moore L.P."/>
            <person name="Eastman K.E."/>
            <person name="Scott K."/>
            <person name="Konkel Z."/>
            <person name="Mondo S.J."/>
            <person name="Kuo A."/>
            <person name="Hayes R.D."/>
            <person name="Haridas S."/>
            <person name="Andreopoulos B."/>
            <person name="Riley R."/>
            <person name="LaButti K."/>
            <person name="Pangilinan J."/>
            <person name="Lipzen A."/>
            <person name="Amirebrahimi M."/>
            <person name="Yan J."/>
            <person name="Adam C."/>
            <person name="Keymanesh K."/>
            <person name="Ng V."/>
            <person name="Louie K."/>
            <person name="Northen T."/>
            <person name="Drula E."/>
            <person name="Henrissat B."/>
            <person name="Hsieh H.M."/>
            <person name="Youens-Clark K."/>
            <person name="Lutzoni F."/>
            <person name="Miadlikowska J."/>
            <person name="Eastwood D.C."/>
            <person name="Hamelin R.C."/>
            <person name="Grigoriev I.V."/>
            <person name="U'Ren J.M."/>
        </authorList>
    </citation>
    <scope>NUCLEOTIDE SEQUENCE [LARGE SCALE GENOMIC DNA]</scope>
    <source>
        <strain evidence="1 2">ER1909</strain>
    </source>
</reference>